<evidence type="ECO:0000256" key="1">
    <source>
        <dbReference type="SAM" id="MobiDB-lite"/>
    </source>
</evidence>
<dbReference type="Proteomes" id="UP000033684">
    <property type="component" value="Unassembled WGS sequence"/>
</dbReference>
<feature type="region of interest" description="Disordered" evidence="1">
    <location>
        <begin position="42"/>
        <end position="61"/>
    </location>
</feature>
<dbReference type="EMBL" id="LAJX01000321">
    <property type="protein sequence ID" value="KJV05044.1"/>
    <property type="molecule type" value="Genomic_DNA"/>
</dbReference>
<protein>
    <submittedName>
        <fullName evidence="2">Uncharacterized protein</fullName>
    </submittedName>
</protein>
<reference evidence="3" key="1">
    <citation type="submission" date="2015-03" db="EMBL/GenBank/DDBJ databases">
        <title>Draft genome sequence of a novel methanotroph (Sn10-6) isolated from flooded ricefield rhizosphere in India.</title>
        <authorList>
            <person name="Pandit P.S."/>
            <person name="Pore S.D."/>
            <person name="Arora P."/>
            <person name="Kapse N.G."/>
            <person name="Dhakephalkar P.K."/>
            <person name="Rahalkar M.C."/>
        </authorList>
    </citation>
    <scope>NUCLEOTIDE SEQUENCE [LARGE SCALE GENOMIC DNA]</scope>
    <source>
        <strain evidence="3">Sn10-6</strain>
    </source>
</reference>
<evidence type="ECO:0000313" key="2">
    <source>
        <dbReference type="EMBL" id="KJV05044.1"/>
    </source>
</evidence>
<sequence length="61" mass="7048">MIPSWKKFVGPEAPMPHDTAMILIVFFAAIKEAEKKCSARLVNREPNIQSARNTREHRQTR</sequence>
<gene>
    <name evidence="2" type="ORF">VZ94_21020</name>
</gene>
<name>A0A0F3IHW4_9GAMM</name>
<keyword evidence="3" id="KW-1185">Reference proteome</keyword>
<accession>A0A0F3IHW4</accession>
<dbReference type="AlphaFoldDB" id="A0A0F3IHW4"/>
<evidence type="ECO:0000313" key="3">
    <source>
        <dbReference type="Proteomes" id="UP000033684"/>
    </source>
</evidence>
<reference evidence="2 3" key="2">
    <citation type="journal article" date="2016" name="Microb. Ecol.">
        <title>Genome Characteristics of a Novel Type I Methanotroph (Sn10-6) Isolated from a Flooded Indian Rice Field.</title>
        <authorList>
            <person name="Rahalkar M.C."/>
            <person name="Pandit P.S."/>
            <person name="Dhakephalkar P.K."/>
            <person name="Pore S."/>
            <person name="Arora P."/>
            <person name="Kapse N."/>
        </authorList>
    </citation>
    <scope>NUCLEOTIDE SEQUENCE [LARGE SCALE GENOMIC DNA]</scope>
    <source>
        <strain evidence="2 3">Sn10-6</strain>
    </source>
</reference>
<proteinExistence type="predicted"/>
<comment type="caution">
    <text evidence="2">The sequence shown here is derived from an EMBL/GenBank/DDBJ whole genome shotgun (WGS) entry which is preliminary data.</text>
</comment>
<organism evidence="2 3">
    <name type="scientific">Methylocucumis oryzae</name>
    <dbReference type="NCBI Taxonomy" id="1632867"/>
    <lineage>
        <taxon>Bacteria</taxon>
        <taxon>Pseudomonadati</taxon>
        <taxon>Pseudomonadota</taxon>
        <taxon>Gammaproteobacteria</taxon>
        <taxon>Methylococcales</taxon>
        <taxon>Methylococcaceae</taxon>
        <taxon>Methylocucumis</taxon>
    </lineage>
</organism>